<dbReference type="EMBL" id="WNCL01000021">
    <property type="protein sequence ID" value="MTU43556.1"/>
    <property type="molecule type" value="Genomic_DNA"/>
</dbReference>
<sequence>MRGRRKQQWTAVLLLMTIQPEAWSSTEARFAKPIAEERVVIRVMGTKEIAAQEVSGELEKKETNREDKAEMESGKEPKGSR</sequence>
<accession>A0A6I3S281</accession>
<reference evidence="2 3" key="1">
    <citation type="journal article" date="2019" name="Nat. Med.">
        <title>A library of human gut bacterial isolates paired with longitudinal multiomics data enables mechanistic microbiome research.</title>
        <authorList>
            <person name="Poyet M."/>
            <person name="Groussin M."/>
            <person name="Gibbons S.M."/>
            <person name="Avila-Pacheco J."/>
            <person name="Jiang X."/>
            <person name="Kearney S.M."/>
            <person name="Perrotta A.R."/>
            <person name="Berdy B."/>
            <person name="Zhao S."/>
            <person name="Lieberman T.D."/>
            <person name="Swanson P.K."/>
            <person name="Smith M."/>
            <person name="Roesemann S."/>
            <person name="Alexander J.E."/>
            <person name="Rich S.A."/>
            <person name="Livny J."/>
            <person name="Vlamakis H."/>
            <person name="Clish C."/>
            <person name="Bullock K."/>
            <person name="Deik A."/>
            <person name="Scott J."/>
            <person name="Pierce K.A."/>
            <person name="Xavier R.J."/>
            <person name="Alm E.J."/>
        </authorList>
    </citation>
    <scope>NUCLEOTIDE SEQUENCE [LARGE SCALE GENOMIC DNA]</scope>
    <source>
        <strain evidence="2 3">BIOML-A2</strain>
    </source>
</reference>
<dbReference type="Proteomes" id="UP000462362">
    <property type="component" value="Unassembled WGS sequence"/>
</dbReference>
<dbReference type="AlphaFoldDB" id="A0A6I3S281"/>
<name>A0A6I3S281_9BURK</name>
<organism evidence="2 3">
    <name type="scientific">Parasutterella excrementihominis</name>
    <dbReference type="NCBI Taxonomy" id="487175"/>
    <lineage>
        <taxon>Bacteria</taxon>
        <taxon>Pseudomonadati</taxon>
        <taxon>Pseudomonadota</taxon>
        <taxon>Betaproteobacteria</taxon>
        <taxon>Burkholderiales</taxon>
        <taxon>Sutterellaceae</taxon>
        <taxon>Parasutterella</taxon>
    </lineage>
</organism>
<evidence type="ECO:0000256" key="1">
    <source>
        <dbReference type="SAM" id="MobiDB-lite"/>
    </source>
</evidence>
<dbReference type="RefSeq" id="WP_155168075.1">
    <property type="nucleotide sequence ID" value="NZ_WNCA01000020.1"/>
</dbReference>
<proteinExistence type="predicted"/>
<feature type="region of interest" description="Disordered" evidence="1">
    <location>
        <begin position="52"/>
        <end position="81"/>
    </location>
</feature>
<protein>
    <submittedName>
        <fullName evidence="2">Uncharacterized protein</fullName>
    </submittedName>
</protein>
<comment type="caution">
    <text evidence="2">The sequence shown here is derived from an EMBL/GenBank/DDBJ whole genome shotgun (WGS) entry which is preliminary data.</text>
</comment>
<evidence type="ECO:0000313" key="3">
    <source>
        <dbReference type="Proteomes" id="UP000462362"/>
    </source>
</evidence>
<evidence type="ECO:0000313" key="2">
    <source>
        <dbReference type="EMBL" id="MTU43556.1"/>
    </source>
</evidence>
<gene>
    <name evidence="2" type="ORF">GMD42_07945</name>
</gene>
<feature type="compositionally biased region" description="Basic and acidic residues" evidence="1">
    <location>
        <begin position="57"/>
        <end position="81"/>
    </location>
</feature>